<dbReference type="InterPro" id="IPR054593">
    <property type="entry name" value="Beta-mannosidase-like_N2"/>
</dbReference>
<dbReference type="InterPro" id="IPR008979">
    <property type="entry name" value="Galactose-bd-like_sf"/>
</dbReference>
<evidence type="ECO:0000256" key="7">
    <source>
        <dbReference type="ARBA" id="ARBA00022801"/>
    </source>
</evidence>
<dbReference type="Pfam" id="PF22666">
    <property type="entry name" value="Glyco_hydro_2_N2"/>
    <property type="match status" value="1"/>
</dbReference>
<dbReference type="Proteomes" id="UP000683246">
    <property type="component" value="Chromosome"/>
</dbReference>
<evidence type="ECO:0000256" key="1">
    <source>
        <dbReference type="ARBA" id="ARBA00000829"/>
    </source>
</evidence>
<dbReference type="Pfam" id="PF17753">
    <property type="entry name" value="Ig_mannosidase"/>
    <property type="match status" value="1"/>
</dbReference>
<dbReference type="InterPro" id="IPR006102">
    <property type="entry name" value="Ig-like_GH2"/>
</dbReference>
<evidence type="ECO:0000259" key="13">
    <source>
        <dbReference type="Pfam" id="PF00703"/>
    </source>
</evidence>
<dbReference type="Pfam" id="PF00703">
    <property type="entry name" value="Glyco_hydro_2"/>
    <property type="match status" value="1"/>
</dbReference>
<dbReference type="PANTHER" id="PTHR43730">
    <property type="entry name" value="BETA-MANNOSIDASE"/>
    <property type="match status" value="1"/>
</dbReference>
<dbReference type="InterPro" id="IPR036156">
    <property type="entry name" value="Beta-gal/glucu_dom_sf"/>
</dbReference>
<dbReference type="FunFam" id="3.20.20.80:FF:000050">
    <property type="entry name" value="Beta-mannosidase B"/>
    <property type="match status" value="1"/>
</dbReference>
<dbReference type="Gene3D" id="3.20.20.80">
    <property type="entry name" value="Glycosidases"/>
    <property type="match status" value="1"/>
</dbReference>
<proteinExistence type="inferred from homology"/>
<keyword evidence="9" id="KW-0326">Glycosidase</keyword>
<dbReference type="GO" id="GO:0005576">
    <property type="term" value="C:extracellular region"/>
    <property type="evidence" value="ECO:0007669"/>
    <property type="project" value="UniProtKB-SubCell"/>
</dbReference>
<dbReference type="EC" id="3.2.1.25" evidence="5"/>
<evidence type="ECO:0000256" key="8">
    <source>
        <dbReference type="ARBA" id="ARBA00023180"/>
    </source>
</evidence>
<dbReference type="InterPro" id="IPR013783">
    <property type="entry name" value="Ig-like_fold"/>
</dbReference>
<feature type="domain" description="Mannosidase Ig/CBM-like" evidence="15">
    <location>
        <begin position="647"/>
        <end position="735"/>
    </location>
</feature>
<dbReference type="Gene3D" id="2.60.120.260">
    <property type="entry name" value="Galactose-binding domain-like"/>
    <property type="match status" value="1"/>
</dbReference>
<accession>A0A8J8MMV5</accession>
<keyword evidence="18" id="KW-1185">Reference proteome</keyword>
<sequence length="825" mass="95818">MIKMHLNGPWQMKRVDWYQWIKAEVPGSVYNDLLQEDLMEDPFYGENDKDITALSQYDYVYHKDFTVSEDMFHADQVCLTCLGLDTIATISLNGKVIAKTNNMHRTYDVDVKPFLREGENNLSIHFSSSLTYIEEQNKKYPLWGVDTTLSGYPHLRKAHHMFGWDWGPQLPDAGIWRGISLCGYHMGRIDDVHIRQQHNNHTVLLEINSQVTSYETRKNIHLEVVIKDPNGMEIDKKTIPANNVAVTHTVIENPEIWWPNGFGDHPLYTVQIHLKHNDKVIDSVTKGIGLRTITVKREADQWGESFEFVVNGVPIFIKGADYIPEDSLLARVDDTKTEQLIRDCVDSHFNCIRVWGGGIYPEDSFFDLCDRYGLIVWQDFMFACAVYKMTEAFTENIVKEFEDNIKRIRHHACLGMWCGNNEMEWAWEEWNVPDNKKLRMDYLIQFEKVIPDVLAKHDPDTYYWPCSPSSGGGFMAPNDPNKGDTHFWNVFHGKEPYEAYRKHHFRFISEFGLQAFPSLKTVESYTKPEDRNIFSPVMENHNKCNHPENGNVTIMYYLSMYLKFPKDFESAIYGSQIVQAEAVRCAIEHCRRNRGRCMGTVYWQLNDCYPVASWSSIDYYGRWKALHYFAKRFYGNELLSAEDDGTRINLCMVNDGLEAFSGVVSWKLMHQDTGVIKKGNMEISTEPLSSQIVAAMDFTNELSTKALRRNTYFVYELREKGKMVSSETHLFVRTKAFEFQDPKITTDIIEKEDVFLIRLMSQAFGKYVTLTLEEVDATFDDNYISLIPNEEKVIELKKARLSEPLSLSDLKKQLHIRSIFDLSTY</sequence>
<dbReference type="GO" id="GO:0006516">
    <property type="term" value="P:glycoprotein catabolic process"/>
    <property type="evidence" value="ECO:0007669"/>
    <property type="project" value="TreeGrafter"/>
</dbReference>
<evidence type="ECO:0000256" key="4">
    <source>
        <dbReference type="ARBA" id="ARBA00011738"/>
    </source>
</evidence>
<dbReference type="PANTHER" id="PTHR43730:SF1">
    <property type="entry name" value="BETA-MANNOSIDASE"/>
    <property type="match status" value="1"/>
</dbReference>
<evidence type="ECO:0000256" key="9">
    <source>
        <dbReference type="ARBA" id="ARBA00023295"/>
    </source>
</evidence>
<evidence type="ECO:0000313" key="17">
    <source>
        <dbReference type="EMBL" id="QUI24168.1"/>
    </source>
</evidence>
<protein>
    <recommendedName>
        <fullName evidence="11">Beta-mannosidase B</fullName>
        <ecNumber evidence="5">3.2.1.25</ecNumber>
    </recommendedName>
    <alternativeName>
        <fullName evidence="12">Mannanase B</fullName>
    </alternativeName>
</protein>
<dbReference type="SUPFAM" id="SSF49303">
    <property type="entry name" value="beta-Galactosidase/glucuronidase domain"/>
    <property type="match status" value="3"/>
</dbReference>
<gene>
    <name evidence="17" type="ORF">HZI73_18545</name>
</gene>
<feature type="domain" description="Beta-mannosidase Ig-fold" evidence="14">
    <location>
        <begin position="739"/>
        <end position="821"/>
    </location>
</feature>
<dbReference type="InterPro" id="IPR017853">
    <property type="entry name" value="GH"/>
</dbReference>
<dbReference type="InterPro" id="IPR041625">
    <property type="entry name" value="Beta-mannosidase_Ig"/>
</dbReference>
<dbReference type="Pfam" id="PF17786">
    <property type="entry name" value="Mannosidase_ig"/>
    <property type="match status" value="1"/>
</dbReference>
<dbReference type="InterPro" id="IPR050887">
    <property type="entry name" value="Beta-mannosidase_GH2"/>
</dbReference>
<evidence type="ECO:0000256" key="10">
    <source>
        <dbReference type="ARBA" id="ARBA00038429"/>
    </source>
</evidence>
<comment type="similarity">
    <text evidence="10">Belongs to the glycosyl hydrolase 2 family. Beta-mannosidase B subfamily.</text>
</comment>
<feature type="domain" description="Glycoside hydrolase family 2 immunoglobulin-like beta-sandwich" evidence="13">
    <location>
        <begin position="188"/>
        <end position="291"/>
    </location>
</feature>
<evidence type="ECO:0000259" key="16">
    <source>
        <dbReference type="Pfam" id="PF22666"/>
    </source>
</evidence>
<dbReference type="RefSeq" id="WP_212694860.1">
    <property type="nucleotide sequence ID" value="NZ_CP058649.1"/>
</dbReference>
<organism evidence="17 18">
    <name type="scientific">Vallitalea pronyensis</name>
    <dbReference type="NCBI Taxonomy" id="1348613"/>
    <lineage>
        <taxon>Bacteria</taxon>
        <taxon>Bacillati</taxon>
        <taxon>Bacillota</taxon>
        <taxon>Clostridia</taxon>
        <taxon>Lachnospirales</taxon>
        <taxon>Vallitaleaceae</taxon>
        <taxon>Vallitalea</taxon>
    </lineage>
</organism>
<dbReference type="SUPFAM" id="SSF49785">
    <property type="entry name" value="Galactose-binding domain-like"/>
    <property type="match status" value="1"/>
</dbReference>
<dbReference type="GO" id="GO:0004567">
    <property type="term" value="F:beta-mannosidase activity"/>
    <property type="evidence" value="ECO:0007669"/>
    <property type="project" value="UniProtKB-EC"/>
</dbReference>
<comment type="subunit">
    <text evidence="4">Homodimer.</text>
</comment>
<feature type="domain" description="Beta-mannosidase-like galactose-binding" evidence="16">
    <location>
        <begin position="10"/>
        <end position="177"/>
    </location>
</feature>
<keyword evidence="6" id="KW-0964">Secreted</keyword>
<dbReference type="GO" id="GO:0005975">
    <property type="term" value="P:carbohydrate metabolic process"/>
    <property type="evidence" value="ECO:0007669"/>
    <property type="project" value="InterPro"/>
</dbReference>
<name>A0A8J8MMV5_9FIRM</name>
<dbReference type="KEGG" id="vpy:HZI73_18545"/>
<comment type="catalytic activity">
    <reaction evidence="1">
        <text>Hydrolysis of terminal, non-reducing beta-D-mannose residues in beta-D-mannosides.</text>
        <dbReference type="EC" id="3.2.1.25"/>
    </reaction>
</comment>
<evidence type="ECO:0000259" key="15">
    <source>
        <dbReference type="Pfam" id="PF17786"/>
    </source>
</evidence>
<reference evidence="17" key="1">
    <citation type="submission" date="2020-07" db="EMBL/GenBank/DDBJ databases">
        <title>Vallitalea pronyensis genome.</title>
        <authorList>
            <person name="Postec A."/>
        </authorList>
    </citation>
    <scope>NUCLEOTIDE SEQUENCE</scope>
    <source>
        <strain evidence="17">FatNI3</strain>
    </source>
</reference>
<evidence type="ECO:0000256" key="12">
    <source>
        <dbReference type="ARBA" id="ARBA00041614"/>
    </source>
</evidence>
<dbReference type="SUPFAM" id="SSF51445">
    <property type="entry name" value="(Trans)glycosidases"/>
    <property type="match status" value="1"/>
</dbReference>
<comment type="subcellular location">
    <subcellularLocation>
        <location evidence="2">Secreted</location>
    </subcellularLocation>
</comment>
<evidence type="ECO:0000256" key="11">
    <source>
        <dbReference type="ARBA" id="ARBA00041069"/>
    </source>
</evidence>
<comment type="pathway">
    <text evidence="3">Glycan metabolism; N-glycan degradation.</text>
</comment>
<evidence type="ECO:0000313" key="18">
    <source>
        <dbReference type="Proteomes" id="UP000683246"/>
    </source>
</evidence>
<evidence type="ECO:0000256" key="6">
    <source>
        <dbReference type="ARBA" id="ARBA00022525"/>
    </source>
</evidence>
<keyword evidence="7 17" id="KW-0378">Hydrolase</keyword>
<evidence type="ECO:0000256" key="3">
    <source>
        <dbReference type="ARBA" id="ARBA00004740"/>
    </source>
</evidence>
<evidence type="ECO:0000259" key="14">
    <source>
        <dbReference type="Pfam" id="PF17753"/>
    </source>
</evidence>
<dbReference type="AlphaFoldDB" id="A0A8J8MMV5"/>
<evidence type="ECO:0000256" key="2">
    <source>
        <dbReference type="ARBA" id="ARBA00004613"/>
    </source>
</evidence>
<keyword evidence="8" id="KW-0325">Glycoprotein</keyword>
<dbReference type="Gene3D" id="2.60.40.10">
    <property type="entry name" value="Immunoglobulins"/>
    <property type="match status" value="3"/>
</dbReference>
<evidence type="ECO:0000256" key="5">
    <source>
        <dbReference type="ARBA" id="ARBA00012754"/>
    </source>
</evidence>
<dbReference type="EMBL" id="CP058649">
    <property type="protein sequence ID" value="QUI24168.1"/>
    <property type="molecule type" value="Genomic_DNA"/>
</dbReference>
<dbReference type="InterPro" id="IPR041447">
    <property type="entry name" value="Mannosidase_ig"/>
</dbReference>